<dbReference type="Proteomes" id="UP001189429">
    <property type="component" value="Unassembled WGS sequence"/>
</dbReference>
<evidence type="ECO:0000256" key="1">
    <source>
        <dbReference type="SAM" id="MobiDB-lite"/>
    </source>
</evidence>
<sequence length="91" mass="9644">MCTDSSHSFRLPDCGPQDASPKKQDALSENDLQTAQWAWAHPFCMACRTGRKEVELPCLGGCEPNLSQGDGGETSGGEGGRGGREGSWCTP</sequence>
<name>A0ABN9W422_9DINO</name>
<feature type="region of interest" description="Disordered" evidence="1">
    <location>
        <begin position="1"/>
        <end position="29"/>
    </location>
</feature>
<evidence type="ECO:0000313" key="2">
    <source>
        <dbReference type="EMBL" id="CAK0880841.1"/>
    </source>
</evidence>
<reference evidence="2" key="1">
    <citation type="submission" date="2023-10" db="EMBL/GenBank/DDBJ databases">
        <authorList>
            <person name="Chen Y."/>
            <person name="Shah S."/>
            <person name="Dougan E. K."/>
            <person name="Thang M."/>
            <person name="Chan C."/>
        </authorList>
    </citation>
    <scope>NUCLEOTIDE SEQUENCE [LARGE SCALE GENOMIC DNA]</scope>
</reference>
<gene>
    <name evidence="2" type="ORF">PCOR1329_LOCUS63865</name>
</gene>
<dbReference type="EMBL" id="CAUYUJ010018123">
    <property type="protein sequence ID" value="CAK0880841.1"/>
    <property type="molecule type" value="Genomic_DNA"/>
</dbReference>
<comment type="caution">
    <text evidence="2">The sequence shown here is derived from an EMBL/GenBank/DDBJ whole genome shotgun (WGS) entry which is preliminary data.</text>
</comment>
<evidence type="ECO:0000313" key="3">
    <source>
        <dbReference type="Proteomes" id="UP001189429"/>
    </source>
</evidence>
<feature type="region of interest" description="Disordered" evidence="1">
    <location>
        <begin position="63"/>
        <end position="91"/>
    </location>
</feature>
<feature type="compositionally biased region" description="Gly residues" evidence="1">
    <location>
        <begin position="69"/>
        <end position="80"/>
    </location>
</feature>
<protein>
    <submittedName>
        <fullName evidence="2">Uncharacterized protein</fullName>
    </submittedName>
</protein>
<accession>A0ABN9W422</accession>
<organism evidence="2 3">
    <name type="scientific">Prorocentrum cordatum</name>
    <dbReference type="NCBI Taxonomy" id="2364126"/>
    <lineage>
        <taxon>Eukaryota</taxon>
        <taxon>Sar</taxon>
        <taxon>Alveolata</taxon>
        <taxon>Dinophyceae</taxon>
        <taxon>Prorocentrales</taxon>
        <taxon>Prorocentraceae</taxon>
        <taxon>Prorocentrum</taxon>
    </lineage>
</organism>
<proteinExistence type="predicted"/>
<keyword evidence="3" id="KW-1185">Reference proteome</keyword>